<evidence type="ECO:0000313" key="9">
    <source>
        <dbReference type="Proteomes" id="UP000264445"/>
    </source>
</evidence>
<dbReference type="RefSeq" id="WP_278429298.1">
    <property type="nucleotide sequence ID" value="NZ_DOLB01000126.1"/>
</dbReference>
<dbReference type="InterPro" id="IPR013366">
    <property type="entry name" value="EutJ"/>
</dbReference>
<evidence type="ECO:0000256" key="6">
    <source>
        <dbReference type="ARBA" id="ARBA00030945"/>
    </source>
</evidence>
<reference evidence="8 9" key="1">
    <citation type="journal article" date="2018" name="Nat. Biotechnol.">
        <title>A standardized bacterial taxonomy based on genome phylogeny substantially revises the tree of life.</title>
        <authorList>
            <person name="Parks D.H."/>
            <person name="Chuvochina M."/>
            <person name="Waite D.W."/>
            <person name="Rinke C."/>
            <person name="Skarshewski A."/>
            <person name="Chaumeil P.A."/>
            <person name="Hugenholtz P."/>
        </authorList>
    </citation>
    <scope>NUCLEOTIDE SEQUENCE [LARGE SCALE GENOMIC DNA]</scope>
    <source>
        <strain evidence="8">UBA12544</strain>
    </source>
</reference>
<dbReference type="Pfam" id="PF11104">
    <property type="entry name" value="PilM_2"/>
    <property type="match status" value="1"/>
</dbReference>
<accession>A0A101E2J7</accession>
<evidence type="ECO:0000256" key="5">
    <source>
        <dbReference type="ARBA" id="ARBA00030019"/>
    </source>
</evidence>
<evidence type="ECO:0000256" key="7">
    <source>
        <dbReference type="ARBA" id="ARBA00033103"/>
    </source>
</evidence>
<dbReference type="PANTHER" id="PTHR32432:SF3">
    <property type="entry name" value="ETHANOLAMINE UTILIZATION PROTEIN EUTJ"/>
    <property type="match status" value="1"/>
</dbReference>
<keyword evidence="4" id="KW-0346">Stress response</keyword>
<dbReference type="NCBIfam" id="NF011660">
    <property type="entry name" value="PRK15080.1"/>
    <property type="match status" value="1"/>
</dbReference>
<dbReference type="PROSITE" id="PS00329">
    <property type="entry name" value="HSP70_2"/>
    <property type="match status" value="1"/>
</dbReference>
<dbReference type="AlphaFoldDB" id="A0A101E2J7"/>
<dbReference type="InterPro" id="IPR018181">
    <property type="entry name" value="Heat_shock_70_CS"/>
</dbReference>
<evidence type="ECO:0000256" key="2">
    <source>
        <dbReference type="ARBA" id="ARBA00014415"/>
    </source>
</evidence>
<evidence type="ECO:0000256" key="4">
    <source>
        <dbReference type="ARBA" id="ARBA00023016"/>
    </source>
</evidence>
<dbReference type="NCBIfam" id="TIGR02529">
    <property type="entry name" value="EutJ"/>
    <property type="match status" value="1"/>
</dbReference>
<dbReference type="InterPro" id="IPR050696">
    <property type="entry name" value="FtsA/MreB"/>
</dbReference>
<evidence type="ECO:0000313" key="8">
    <source>
        <dbReference type="EMBL" id="HBT49837.1"/>
    </source>
</evidence>
<dbReference type="InterPro" id="IPR043129">
    <property type="entry name" value="ATPase_NBD"/>
</dbReference>
<dbReference type="EMBL" id="DOLB01000126">
    <property type="protein sequence ID" value="HBT49837.1"/>
    <property type="molecule type" value="Genomic_DNA"/>
</dbReference>
<protein>
    <recommendedName>
        <fullName evidence="2">Chaperone protein DnaK</fullName>
    </recommendedName>
    <alternativeName>
        <fullName evidence="3">Chaperone protein dnaK</fullName>
    </alternativeName>
    <alternativeName>
        <fullName evidence="7">HSP70</fullName>
    </alternativeName>
    <alternativeName>
        <fullName evidence="6">Heat shock 70 kDa protein</fullName>
    </alternativeName>
    <alternativeName>
        <fullName evidence="5">Heat shock protein 70</fullName>
    </alternativeName>
</protein>
<evidence type="ECO:0000256" key="3">
    <source>
        <dbReference type="ARBA" id="ARBA00017249"/>
    </source>
</evidence>
<dbReference type="PANTHER" id="PTHR32432">
    <property type="entry name" value="CELL DIVISION PROTEIN FTSA-RELATED"/>
    <property type="match status" value="1"/>
</dbReference>
<comment type="similarity">
    <text evidence="1">Belongs to the heat shock protein 70 family.</text>
</comment>
<dbReference type="Proteomes" id="UP000264445">
    <property type="component" value="Unassembled WGS sequence"/>
</dbReference>
<dbReference type="InterPro" id="IPR005883">
    <property type="entry name" value="PilM"/>
</dbReference>
<name>A0A101E2J7_9THEO</name>
<comment type="caution">
    <text evidence="8">The sequence shown here is derived from an EMBL/GenBank/DDBJ whole genome shotgun (WGS) entry which is preliminary data.</text>
</comment>
<organism evidence="8 9">
    <name type="scientific">Caldanaerobacter subterraneus</name>
    <dbReference type="NCBI Taxonomy" id="911092"/>
    <lineage>
        <taxon>Bacteria</taxon>
        <taxon>Bacillati</taxon>
        <taxon>Bacillota</taxon>
        <taxon>Clostridia</taxon>
        <taxon>Thermoanaerobacterales</taxon>
        <taxon>Thermoanaerobacteraceae</taxon>
        <taxon>Caldanaerobacter</taxon>
    </lineage>
</organism>
<gene>
    <name evidence="8" type="ORF">DEA61_08475</name>
</gene>
<dbReference type="CDD" id="cd24047">
    <property type="entry name" value="ASKHA_NBD_EutJ"/>
    <property type="match status" value="1"/>
</dbReference>
<dbReference type="Gene3D" id="3.30.420.40">
    <property type="match status" value="2"/>
</dbReference>
<sequence length="278" mass="29837">MNTKITPEISTKIYEEFASIVNKKPQRKGRKYKVGVDLGTANIVVAVLDENNKPIAGAMKAAQVVKDGVVVDFIGAREIVREMVGYLNEELEGKLTIAACAIPPGTGEGVSKATQYVVEEAGLDVVNVVDEPIAAAKVLGIEDGIVVDIGGGTTGISVLKDGKVVYIADEPTGGTHFTLVLAGHFNISFEEAEKMKLDTQRQKMLAPILKPCMEKVAEIIKRHTSSFGNIDTIYMVGGASALHGLKEVVENTTRKKVIIPRYPIFITPLGIALFCEKG</sequence>
<proteinExistence type="inferred from homology"/>
<evidence type="ECO:0000256" key="1">
    <source>
        <dbReference type="ARBA" id="ARBA00007381"/>
    </source>
</evidence>
<dbReference type="SUPFAM" id="SSF53067">
    <property type="entry name" value="Actin-like ATPase domain"/>
    <property type="match status" value="1"/>
</dbReference>